<keyword evidence="1" id="KW-0812">Transmembrane</keyword>
<dbReference type="InterPro" id="IPR018692">
    <property type="entry name" value="DUF2189"/>
</dbReference>
<dbReference type="EMBL" id="FWZX01000006">
    <property type="protein sequence ID" value="SMF18152.1"/>
    <property type="molecule type" value="Genomic_DNA"/>
</dbReference>
<protein>
    <submittedName>
        <fullName evidence="2">Uncharacterized membrane protein</fullName>
    </submittedName>
</protein>
<keyword evidence="1" id="KW-0472">Membrane</keyword>
<accession>A0A1Y6BM47</accession>
<dbReference type="Proteomes" id="UP000192917">
    <property type="component" value="Unassembled WGS sequence"/>
</dbReference>
<feature type="transmembrane region" description="Helical" evidence="1">
    <location>
        <begin position="142"/>
        <end position="167"/>
    </location>
</feature>
<sequence length="286" mass="30182">MATENHIRNPLEWVLYQFGGDAGAGHGAPPIADREAARLTVARIGAADLREALRKGFIDFAANRSDVLLLCLIYPFAGIALAYAATGQGLVPMIFPLISGFALLGPIAGIGLYEMSRRREQGHPVNAGTPLGVLHSPAFGRIVTLALLLFAVFLAWLVAAYVIYLLTLGPEPPASIRGFAGDTLTTAAGWAMIVVGLGIGGLFAVLALAVGAFSFPLLLDRNVTVWLAMEMSVQAVLRNPGTLALWGLIVAAGLLLGSIPLLAGLIVVLPVLGHATWHLYRRVLPR</sequence>
<evidence type="ECO:0000313" key="2">
    <source>
        <dbReference type="EMBL" id="SMF18152.1"/>
    </source>
</evidence>
<reference evidence="2 3" key="1">
    <citation type="submission" date="2017-04" db="EMBL/GenBank/DDBJ databases">
        <authorList>
            <person name="Afonso C.L."/>
            <person name="Miller P.J."/>
            <person name="Scott M.A."/>
            <person name="Spackman E."/>
            <person name="Goraichik I."/>
            <person name="Dimitrov K.M."/>
            <person name="Suarez D.L."/>
            <person name="Swayne D.E."/>
        </authorList>
    </citation>
    <scope>NUCLEOTIDE SEQUENCE [LARGE SCALE GENOMIC DNA]</scope>
    <source>
        <strain evidence="2 3">USBA 355</strain>
    </source>
</reference>
<evidence type="ECO:0000313" key="3">
    <source>
        <dbReference type="Proteomes" id="UP000192917"/>
    </source>
</evidence>
<organism evidence="2 3">
    <name type="scientific">Tistlia consotensis USBA 355</name>
    <dbReference type="NCBI Taxonomy" id="560819"/>
    <lineage>
        <taxon>Bacteria</taxon>
        <taxon>Pseudomonadati</taxon>
        <taxon>Pseudomonadota</taxon>
        <taxon>Alphaproteobacteria</taxon>
        <taxon>Rhodospirillales</taxon>
        <taxon>Rhodovibrionaceae</taxon>
        <taxon>Tistlia</taxon>
    </lineage>
</organism>
<dbReference type="STRING" id="560819.SAMN05428998_106145"/>
<dbReference type="RefSeq" id="WP_085122627.1">
    <property type="nucleotide sequence ID" value="NZ_FWZX01000006.1"/>
</dbReference>
<gene>
    <name evidence="2" type="ORF">SAMN05428998_106145</name>
</gene>
<dbReference type="AlphaFoldDB" id="A0A1Y6BM47"/>
<evidence type="ECO:0000256" key="1">
    <source>
        <dbReference type="SAM" id="Phobius"/>
    </source>
</evidence>
<proteinExistence type="predicted"/>
<feature type="transmembrane region" description="Helical" evidence="1">
    <location>
        <begin position="187"/>
        <end position="215"/>
    </location>
</feature>
<dbReference type="Pfam" id="PF09955">
    <property type="entry name" value="DUF2189"/>
    <property type="match status" value="1"/>
</dbReference>
<name>A0A1Y6BM47_9PROT</name>
<keyword evidence="1" id="KW-1133">Transmembrane helix</keyword>
<keyword evidence="3" id="KW-1185">Reference proteome</keyword>
<feature type="transmembrane region" description="Helical" evidence="1">
    <location>
        <begin position="67"/>
        <end position="85"/>
    </location>
</feature>
<feature type="transmembrane region" description="Helical" evidence="1">
    <location>
        <begin position="91"/>
        <end position="113"/>
    </location>
</feature>